<keyword evidence="3" id="KW-1185">Reference proteome</keyword>
<dbReference type="Proteomes" id="UP000199119">
    <property type="component" value="Unassembled WGS sequence"/>
</dbReference>
<dbReference type="EMBL" id="FONX01000014">
    <property type="protein sequence ID" value="SFF15147.1"/>
    <property type="molecule type" value="Genomic_DNA"/>
</dbReference>
<reference evidence="3" key="1">
    <citation type="submission" date="2016-10" db="EMBL/GenBank/DDBJ databases">
        <authorList>
            <person name="Varghese N."/>
            <person name="Submissions S."/>
        </authorList>
    </citation>
    <scope>NUCLEOTIDE SEQUENCE [LARGE SCALE GENOMIC DNA]</scope>
    <source>
        <strain evidence="3">DSM 27981</strain>
    </source>
</reference>
<accession>A0A1I2GE12</accession>
<dbReference type="STRING" id="1177982.SAMN04489711_11492"/>
<sequence length="66" mass="7407">MIRKPTPEQIDARLRIASTEKPVRNSTSTEPYRGAELRSTNNRAGAQDAYRLPSRTFYGVRTPGEA</sequence>
<feature type="region of interest" description="Disordered" evidence="1">
    <location>
        <begin position="1"/>
        <end position="49"/>
    </location>
</feature>
<organism evidence="2 3">
    <name type="scientific">Paracidovorax wautersii</name>
    <dbReference type="NCBI Taxonomy" id="1177982"/>
    <lineage>
        <taxon>Bacteria</taxon>
        <taxon>Pseudomonadati</taxon>
        <taxon>Pseudomonadota</taxon>
        <taxon>Betaproteobacteria</taxon>
        <taxon>Burkholderiales</taxon>
        <taxon>Comamonadaceae</taxon>
        <taxon>Paracidovorax</taxon>
    </lineage>
</organism>
<proteinExistence type="predicted"/>
<name>A0A1I2GE12_9BURK</name>
<protein>
    <submittedName>
        <fullName evidence="2">Uncharacterized protein</fullName>
    </submittedName>
</protein>
<gene>
    <name evidence="2" type="ORF">SAMN04489711_11492</name>
</gene>
<dbReference type="AlphaFoldDB" id="A0A1I2GE12"/>
<dbReference type="RefSeq" id="WP_092940792.1">
    <property type="nucleotide sequence ID" value="NZ_FONX01000014.1"/>
</dbReference>
<evidence type="ECO:0000313" key="2">
    <source>
        <dbReference type="EMBL" id="SFF15147.1"/>
    </source>
</evidence>
<evidence type="ECO:0000313" key="3">
    <source>
        <dbReference type="Proteomes" id="UP000199119"/>
    </source>
</evidence>
<evidence type="ECO:0000256" key="1">
    <source>
        <dbReference type="SAM" id="MobiDB-lite"/>
    </source>
</evidence>